<keyword evidence="7" id="KW-0732">Signal</keyword>
<keyword evidence="4 6" id="KW-0808">Transferase</keyword>
<evidence type="ECO:0000313" key="9">
    <source>
        <dbReference type="EMBL" id="UFP93701.1"/>
    </source>
</evidence>
<dbReference type="PANTHER" id="PTHR46383">
    <property type="entry name" value="ASPARTATE AMINOTRANSFERASE"/>
    <property type="match status" value="1"/>
</dbReference>
<evidence type="ECO:0000259" key="8">
    <source>
        <dbReference type="Pfam" id="PF00155"/>
    </source>
</evidence>
<accession>A0ABY3PJ98</accession>
<feature type="chain" id="PRO_5047232901" description="Aminotransferase" evidence="7">
    <location>
        <begin position="28"/>
        <end position="395"/>
    </location>
</feature>
<evidence type="ECO:0000313" key="10">
    <source>
        <dbReference type="Proteomes" id="UP001054846"/>
    </source>
</evidence>
<dbReference type="Pfam" id="PF00155">
    <property type="entry name" value="Aminotran_1_2"/>
    <property type="match status" value="1"/>
</dbReference>
<dbReference type="Gene3D" id="3.90.1150.10">
    <property type="entry name" value="Aspartate Aminotransferase, domain 1"/>
    <property type="match status" value="1"/>
</dbReference>
<organism evidence="9 10">
    <name type="scientific">Gloeobacter morelensis MG652769</name>
    <dbReference type="NCBI Taxonomy" id="2781736"/>
    <lineage>
        <taxon>Bacteria</taxon>
        <taxon>Bacillati</taxon>
        <taxon>Cyanobacteriota</taxon>
        <taxon>Cyanophyceae</taxon>
        <taxon>Gloeobacterales</taxon>
        <taxon>Gloeobacteraceae</taxon>
        <taxon>Gloeobacter</taxon>
        <taxon>Gloeobacter morelensis</taxon>
    </lineage>
</organism>
<feature type="signal peptide" evidence="7">
    <location>
        <begin position="1"/>
        <end position="27"/>
    </location>
</feature>
<protein>
    <recommendedName>
        <fullName evidence="6">Aminotransferase</fullName>
        <ecNumber evidence="6">2.6.1.-</ecNumber>
    </recommendedName>
</protein>
<gene>
    <name evidence="9" type="ORF">ISF26_18235</name>
</gene>
<evidence type="ECO:0000256" key="1">
    <source>
        <dbReference type="ARBA" id="ARBA00001933"/>
    </source>
</evidence>
<dbReference type="Gene3D" id="3.40.640.10">
    <property type="entry name" value="Type I PLP-dependent aspartate aminotransferase-like (Major domain)"/>
    <property type="match status" value="1"/>
</dbReference>
<dbReference type="InterPro" id="IPR004838">
    <property type="entry name" value="NHTrfase_class1_PyrdxlP-BS"/>
</dbReference>
<keyword evidence="10" id="KW-1185">Reference proteome</keyword>
<evidence type="ECO:0000256" key="5">
    <source>
        <dbReference type="ARBA" id="ARBA00022898"/>
    </source>
</evidence>
<dbReference type="CDD" id="cd00609">
    <property type="entry name" value="AAT_like"/>
    <property type="match status" value="1"/>
</dbReference>
<evidence type="ECO:0000256" key="2">
    <source>
        <dbReference type="ARBA" id="ARBA00007441"/>
    </source>
</evidence>
<keyword evidence="3 6" id="KW-0032">Aminotransferase</keyword>
<keyword evidence="5" id="KW-0663">Pyridoxal phosphate</keyword>
<comment type="cofactor">
    <cofactor evidence="1 6">
        <name>pyridoxal 5'-phosphate</name>
        <dbReference type="ChEBI" id="CHEBI:597326"/>
    </cofactor>
</comment>
<dbReference type="GO" id="GO:0008483">
    <property type="term" value="F:transaminase activity"/>
    <property type="evidence" value="ECO:0007669"/>
    <property type="project" value="UniProtKB-KW"/>
</dbReference>
<dbReference type="InterPro" id="IPR050596">
    <property type="entry name" value="AspAT/PAT-like"/>
</dbReference>
<dbReference type="SUPFAM" id="SSF53383">
    <property type="entry name" value="PLP-dependent transferases"/>
    <property type="match status" value="1"/>
</dbReference>
<comment type="similarity">
    <text evidence="2 6">Belongs to the class-I pyridoxal-phosphate-dependent aminotransferase family.</text>
</comment>
<dbReference type="InterPro" id="IPR015424">
    <property type="entry name" value="PyrdxlP-dep_Trfase"/>
</dbReference>
<dbReference type="EMBL" id="CP063845">
    <property type="protein sequence ID" value="UFP93701.1"/>
    <property type="molecule type" value="Genomic_DNA"/>
</dbReference>
<dbReference type="EC" id="2.6.1.-" evidence="6"/>
<dbReference type="PROSITE" id="PS00105">
    <property type="entry name" value="AA_TRANSFER_CLASS_1"/>
    <property type="match status" value="1"/>
</dbReference>
<dbReference type="InterPro" id="IPR004839">
    <property type="entry name" value="Aminotransferase_I/II_large"/>
</dbReference>
<evidence type="ECO:0000256" key="6">
    <source>
        <dbReference type="RuleBase" id="RU000481"/>
    </source>
</evidence>
<name>A0ABY3PJ98_9CYAN</name>
<dbReference type="InterPro" id="IPR015421">
    <property type="entry name" value="PyrdxlP-dep_Trfase_major"/>
</dbReference>
<dbReference type="Proteomes" id="UP001054846">
    <property type="component" value="Chromosome"/>
</dbReference>
<proteinExistence type="inferred from homology"/>
<evidence type="ECO:0000256" key="3">
    <source>
        <dbReference type="ARBA" id="ARBA00022576"/>
    </source>
</evidence>
<sequence>MSRLATRVASLTPSLTLAIAARAKALAAGGVDVCGLSAGEPDFDTPAPIKAAAKAALDRGETKYGPVAGQPRLRERIARKLERENGLPYTPEQILVTNGGKQALYNAIMALIEPGDAALIPSPYWLSYPEMVSLAGGTSVLLPTTEATGFKITPAQLEAAITPRTRLLILNSPSNPTGMVYSRAELEAIAGVILRHDLMVLSDEIYEKLVYDGVQHHSIGSLGREVFARTITSSGFSKAFAMTGWRLGYLAGPTDLIKAASAIQSHSTSNVAAYSQAGAIAALEDPQVALEVERMVGIFAERRTAMYEAVAAIPGLRCARAQGAFYLLPDISATGLTSTAFCEQLIEQFYVAAVPGIAFGSDSHVRLSYATDLDTIDQGVERLGQFVRQCLAVRT</sequence>
<evidence type="ECO:0000256" key="7">
    <source>
        <dbReference type="SAM" id="SignalP"/>
    </source>
</evidence>
<dbReference type="PANTHER" id="PTHR46383:SF1">
    <property type="entry name" value="ASPARTATE AMINOTRANSFERASE"/>
    <property type="match status" value="1"/>
</dbReference>
<feature type="domain" description="Aminotransferase class I/classII large" evidence="8">
    <location>
        <begin position="32"/>
        <end position="383"/>
    </location>
</feature>
<dbReference type="RefSeq" id="WP_230840754.1">
    <property type="nucleotide sequence ID" value="NZ_CP063845.1"/>
</dbReference>
<evidence type="ECO:0000256" key="4">
    <source>
        <dbReference type="ARBA" id="ARBA00022679"/>
    </source>
</evidence>
<dbReference type="InterPro" id="IPR015422">
    <property type="entry name" value="PyrdxlP-dep_Trfase_small"/>
</dbReference>
<reference evidence="9 10" key="1">
    <citation type="journal article" date="2021" name="Genome Biol. Evol.">
        <title>Complete Genome Sequencing of a Novel Gloeobacter Species from a Waterfall Cave in Mexico.</title>
        <authorList>
            <person name="Saw J.H."/>
            <person name="Cardona T."/>
            <person name="Montejano G."/>
        </authorList>
    </citation>
    <scope>NUCLEOTIDE SEQUENCE [LARGE SCALE GENOMIC DNA]</scope>
    <source>
        <strain evidence="9">MG652769</strain>
    </source>
</reference>